<accession>A0A8H3RR56</accession>
<keyword evidence="4" id="KW-0539">Nucleus</keyword>
<evidence type="ECO:0000256" key="3">
    <source>
        <dbReference type="ARBA" id="ARBA00021321"/>
    </source>
</evidence>
<evidence type="ECO:0000256" key="5">
    <source>
        <dbReference type="SAM" id="MobiDB-lite"/>
    </source>
</evidence>
<dbReference type="GO" id="GO:0030688">
    <property type="term" value="C:preribosome, small subunit precursor"/>
    <property type="evidence" value="ECO:0007669"/>
    <property type="project" value="InterPro"/>
</dbReference>
<evidence type="ECO:0000313" key="7">
    <source>
        <dbReference type="Proteomes" id="UP000465221"/>
    </source>
</evidence>
<reference evidence="6 7" key="1">
    <citation type="submission" date="2020-01" db="EMBL/GenBank/DDBJ databases">
        <title>Draft genome sequence of Aspergillus udagawae IFM 46972.</title>
        <authorList>
            <person name="Takahashi H."/>
            <person name="Yaguchi T."/>
        </authorList>
    </citation>
    <scope>NUCLEOTIDE SEQUENCE [LARGE SCALE GENOMIC DNA]</scope>
    <source>
        <strain evidence="6 7">IFM 46972</strain>
    </source>
</reference>
<dbReference type="Proteomes" id="UP000465221">
    <property type="component" value="Unassembled WGS sequence"/>
</dbReference>
<organism evidence="6 7">
    <name type="scientific">Aspergillus udagawae</name>
    <dbReference type="NCBI Taxonomy" id="91492"/>
    <lineage>
        <taxon>Eukaryota</taxon>
        <taxon>Fungi</taxon>
        <taxon>Dikarya</taxon>
        <taxon>Ascomycota</taxon>
        <taxon>Pezizomycotina</taxon>
        <taxon>Eurotiomycetes</taxon>
        <taxon>Eurotiomycetidae</taxon>
        <taxon>Eurotiales</taxon>
        <taxon>Aspergillaceae</taxon>
        <taxon>Aspergillus</taxon>
        <taxon>Aspergillus subgen. Fumigati</taxon>
    </lineage>
</organism>
<proteinExistence type="inferred from homology"/>
<dbReference type="Pfam" id="PF15341">
    <property type="entry name" value="SLX9"/>
    <property type="match status" value="1"/>
</dbReference>
<gene>
    <name evidence="6" type="ORF">IFM46972_04340</name>
</gene>
<comment type="similarity">
    <text evidence="2">Belongs to the SLX9 family.</text>
</comment>
<dbReference type="InterPro" id="IPR028160">
    <property type="entry name" value="Slx9-like"/>
</dbReference>
<comment type="subcellular location">
    <subcellularLocation>
        <location evidence="1">Nucleus</location>
        <location evidence="1">Nucleolus</location>
    </subcellularLocation>
</comment>
<sequence>MAVARDSGMQVRQDKRRTGDSIHGVLQGNGKSFNQRPCGGSLMSERKGHGGFGTRECGSSCPDSDSAARVLRGIEFHKLIVFNFLVDMESTYYLCSRSNQRRRRRFSRTTKYLTRLGSTEVSLKGGKSRTVEVIMWAVNEGLIGNMGAPIRPVSKAVNTTKKPSSGKGPVSSTNSAYLEDDFRTTKRDKRLIKHASFVSKIEKSSQKAPKRRRASKKLVANLESLADALPETETEMNDPNNQVNIIKQKTLQHKPGAMKRRQKLEKLERDRFAKNMAQMSTIQTNVQPDAKPQNEASSASNRWAALRNFISQTMEQQPAFKTKP</sequence>
<dbReference type="GO" id="GO:0000462">
    <property type="term" value="P:maturation of SSU-rRNA from tricistronic rRNA transcript (SSU-rRNA, 5.8S rRNA, LSU-rRNA)"/>
    <property type="evidence" value="ECO:0007669"/>
    <property type="project" value="InterPro"/>
</dbReference>
<evidence type="ECO:0000256" key="2">
    <source>
        <dbReference type="ARBA" id="ARBA00011022"/>
    </source>
</evidence>
<dbReference type="GO" id="GO:0005730">
    <property type="term" value="C:nucleolus"/>
    <property type="evidence" value="ECO:0007669"/>
    <property type="project" value="UniProtKB-SubCell"/>
</dbReference>
<feature type="region of interest" description="Disordered" evidence="5">
    <location>
        <begin position="1"/>
        <end position="36"/>
    </location>
</feature>
<name>A0A8H3RR56_9EURO</name>
<comment type="caution">
    <text evidence="6">The sequence shown here is derived from an EMBL/GenBank/DDBJ whole genome shotgun (WGS) entry which is preliminary data.</text>
</comment>
<protein>
    <recommendedName>
        <fullName evidence="3">Ribosome biogenesis protein SLX9</fullName>
    </recommendedName>
</protein>
<evidence type="ECO:0000256" key="4">
    <source>
        <dbReference type="ARBA" id="ARBA00023242"/>
    </source>
</evidence>
<dbReference type="GO" id="GO:0030686">
    <property type="term" value="C:90S preribosome"/>
    <property type="evidence" value="ECO:0007669"/>
    <property type="project" value="InterPro"/>
</dbReference>
<evidence type="ECO:0000313" key="6">
    <source>
        <dbReference type="EMBL" id="GFF34771.1"/>
    </source>
</evidence>
<feature type="region of interest" description="Disordered" evidence="5">
    <location>
        <begin position="284"/>
        <end position="324"/>
    </location>
</feature>
<evidence type="ECO:0000256" key="1">
    <source>
        <dbReference type="ARBA" id="ARBA00004604"/>
    </source>
</evidence>
<dbReference type="AlphaFoldDB" id="A0A8H3RR56"/>
<dbReference type="EMBL" id="BLKC01000024">
    <property type="protein sequence ID" value="GFF34771.1"/>
    <property type="molecule type" value="Genomic_DNA"/>
</dbReference>